<reference evidence="2 3" key="1">
    <citation type="journal article" date="2005" name="Science">
        <title>Complete genome sequence and lytic phase transcription profile of a Coccolithovirus.</title>
        <authorList>
            <person name="Wilson W.H."/>
            <person name="Schroeder D.C."/>
            <person name="Allen M.J."/>
            <person name="Holden M.T.G."/>
            <person name="Parkhill J."/>
            <person name="Barrell B.G."/>
            <person name="Churcher C."/>
            <person name="Hamlin N."/>
            <person name="Mungall K."/>
            <person name="Norbertczak H."/>
            <person name="Quail M.A."/>
            <person name="Price C."/>
            <person name="Rabbinowitsch E."/>
            <person name="Walker D."/>
            <person name="Craigon M."/>
            <person name="Roy D."/>
            <person name="Ghazal P."/>
        </authorList>
    </citation>
    <scope>NUCLEOTIDE SEQUENCE [LARGE SCALE GENOMIC DNA]</scope>
    <source>
        <strain evidence="3">Isolate United Kingdom/English Channel/1999</strain>
    </source>
</reference>
<evidence type="ECO:0000313" key="3">
    <source>
        <dbReference type="Proteomes" id="UP000000863"/>
    </source>
</evidence>
<protein>
    <submittedName>
        <fullName evidence="2">Uncharacterized protein</fullName>
    </submittedName>
</protein>
<organismHost>
    <name type="scientific">Emiliania huxleyi</name>
    <name type="common">Coccolithophore</name>
    <name type="synonym">Pontosphaera huxleyi</name>
    <dbReference type="NCBI Taxonomy" id="2903"/>
</organismHost>
<dbReference type="KEGG" id="vg:3654683"/>
<dbReference type="RefSeq" id="YP_293922.1">
    <property type="nucleotide sequence ID" value="NC_007346.1"/>
</dbReference>
<sequence>MDVQAFVNSQRTLSKIRKEAKDHKKELREASALAKDDLMDSMDAAGVTSIKTGESEWFVIVETKKLVKLSPELITEIICNVTNEELRHVMQGTDMTLIEAMRKYVCNKVATATDEDDEPKRNFRIQNHCPRNFVHLPDDSVDIVNDAVAAFKNAEIDRKAYAGRVKELMDEATATHTAATDIAVFDFVSSTNVGELEVAGGHFTDDGGVRFRSAPIRLAEDEEPPEGPLYIKAERKYKPRKMPKKKFIGLVDQSLHTILSRRFGDASTLTEERVGEVVHTSDQVVECLTDLMNQSSPPEETTKISLTNKRPRV</sequence>
<accession>Q4A2W5</accession>
<organism evidence="2 3">
    <name type="scientific">Emiliania huxleyi virus 86 (isolate United Kingdom/English Channel/1999)</name>
    <name type="common">EhV-86</name>
    <dbReference type="NCBI Taxonomy" id="654925"/>
    <lineage>
        <taxon>Viruses</taxon>
        <taxon>Varidnaviria</taxon>
        <taxon>Bamfordvirae</taxon>
        <taxon>Nucleocytoviricota</taxon>
        <taxon>Megaviricetes</taxon>
        <taxon>Algavirales</taxon>
        <taxon>Phycodnaviridae</taxon>
        <taxon>Coccolithovirus</taxon>
        <taxon>Coccolithovirus huxleyi</taxon>
        <taxon>Emiliania huxleyi virus 86</taxon>
    </lineage>
</organism>
<dbReference type="Proteomes" id="UP000000863">
    <property type="component" value="Segment"/>
</dbReference>
<dbReference type="EMBL" id="AJ890364">
    <property type="protein sequence ID" value="CAI65591.1"/>
    <property type="molecule type" value="Genomic_DNA"/>
</dbReference>
<gene>
    <name evidence="2" type="ORF">EhV169</name>
</gene>
<name>Q4A2W5_EHV8U</name>
<keyword evidence="3" id="KW-1185">Reference proteome</keyword>
<dbReference type="GeneID" id="3654683"/>
<proteinExistence type="predicted"/>
<evidence type="ECO:0000313" key="2">
    <source>
        <dbReference type="EMBL" id="CAI65591.1"/>
    </source>
</evidence>
<feature type="region of interest" description="Disordered" evidence="1">
    <location>
        <begin position="293"/>
        <end position="313"/>
    </location>
</feature>
<evidence type="ECO:0000256" key="1">
    <source>
        <dbReference type="SAM" id="MobiDB-lite"/>
    </source>
</evidence>